<organism evidence="1 2">
    <name type="scientific">Dreissena polymorpha</name>
    <name type="common">Zebra mussel</name>
    <name type="synonym">Mytilus polymorpha</name>
    <dbReference type="NCBI Taxonomy" id="45954"/>
    <lineage>
        <taxon>Eukaryota</taxon>
        <taxon>Metazoa</taxon>
        <taxon>Spiralia</taxon>
        <taxon>Lophotrochozoa</taxon>
        <taxon>Mollusca</taxon>
        <taxon>Bivalvia</taxon>
        <taxon>Autobranchia</taxon>
        <taxon>Heteroconchia</taxon>
        <taxon>Euheterodonta</taxon>
        <taxon>Imparidentia</taxon>
        <taxon>Neoheterodontei</taxon>
        <taxon>Myida</taxon>
        <taxon>Dreissenoidea</taxon>
        <taxon>Dreissenidae</taxon>
        <taxon>Dreissena</taxon>
    </lineage>
</organism>
<comment type="caution">
    <text evidence="1">The sequence shown here is derived from an EMBL/GenBank/DDBJ whole genome shotgun (WGS) entry which is preliminary data.</text>
</comment>
<accession>A0A9D3Y1N4</accession>
<proteinExistence type="predicted"/>
<dbReference type="AlphaFoldDB" id="A0A9D3Y1N4"/>
<reference evidence="1" key="1">
    <citation type="journal article" date="2019" name="bioRxiv">
        <title>The Genome of the Zebra Mussel, Dreissena polymorpha: A Resource for Invasive Species Research.</title>
        <authorList>
            <person name="McCartney M.A."/>
            <person name="Auch B."/>
            <person name="Kono T."/>
            <person name="Mallez S."/>
            <person name="Zhang Y."/>
            <person name="Obille A."/>
            <person name="Becker A."/>
            <person name="Abrahante J.E."/>
            <person name="Garbe J."/>
            <person name="Badalamenti J.P."/>
            <person name="Herman A."/>
            <person name="Mangelson H."/>
            <person name="Liachko I."/>
            <person name="Sullivan S."/>
            <person name="Sone E.D."/>
            <person name="Koren S."/>
            <person name="Silverstein K.A.T."/>
            <person name="Beckman K.B."/>
            <person name="Gohl D.M."/>
        </authorList>
    </citation>
    <scope>NUCLEOTIDE SEQUENCE</scope>
    <source>
        <strain evidence="1">Duluth1</strain>
        <tissue evidence="1">Whole animal</tissue>
    </source>
</reference>
<protein>
    <submittedName>
        <fullName evidence="1">Uncharacterized protein</fullName>
    </submittedName>
</protein>
<reference evidence="1" key="2">
    <citation type="submission" date="2020-11" db="EMBL/GenBank/DDBJ databases">
        <authorList>
            <person name="McCartney M.A."/>
            <person name="Auch B."/>
            <person name="Kono T."/>
            <person name="Mallez S."/>
            <person name="Becker A."/>
            <person name="Gohl D.M."/>
            <person name="Silverstein K.A.T."/>
            <person name="Koren S."/>
            <person name="Bechman K.B."/>
            <person name="Herman A."/>
            <person name="Abrahante J.E."/>
            <person name="Garbe J."/>
        </authorList>
    </citation>
    <scope>NUCLEOTIDE SEQUENCE</scope>
    <source>
        <strain evidence="1">Duluth1</strain>
        <tissue evidence="1">Whole animal</tissue>
    </source>
</reference>
<name>A0A9D3Y1N4_DREPO</name>
<sequence length="55" mass="6215">MFQGMIVKAKEELRLKQAETLAKQASVPLDDIGILDYISVICHLVEVLHLNLNRP</sequence>
<dbReference type="Proteomes" id="UP000828390">
    <property type="component" value="Unassembled WGS sequence"/>
</dbReference>
<evidence type="ECO:0000313" key="1">
    <source>
        <dbReference type="EMBL" id="KAH3691436.1"/>
    </source>
</evidence>
<dbReference type="EMBL" id="JAIWYP010000036">
    <property type="protein sequence ID" value="KAH3691436.1"/>
    <property type="molecule type" value="Genomic_DNA"/>
</dbReference>
<keyword evidence="2" id="KW-1185">Reference proteome</keyword>
<gene>
    <name evidence="1" type="ORF">DPMN_194200</name>
</gene>
<evidence type="ECO:0000313" key="2">
    <source>
        <dbReference type="Proteomes" id="UP000828390"/>
    </source>
</evidence>